<gene>
    <name evidence="1" type="ORF">NCTC10738_02154</name>
</gene>
<dbReference type="EMBL" id="UGYO01000001">
    <property type="protein sequence ID" value="SUI71580.1"/>
    <property type="molecule type" value="Genomic_DNA"/>
</dbReference>
<organism evidence="1 2">
    <name type="scientific">Shewanella algae</name>
    <dbReference type="NCBI Taxonomy" id="38313"/>
    <lineage>
        <taxon>Bacteria</taxon>
        <taxon>Pseudomonadati</taxon>
        <taxon>Pseudomonadota</taxon>
        <taxon>Gammaproteobacteria</taxon>
        <taxon>Alteromonadales</taxon>
        <taxon>Shewanellaceae</taxon>
        <taxon>Shewanella</taxon>
    </lineage>
</organism>
<sequence>MRSFAILLSLCLTMLASPMIQASEYAVGDTLKPISLQDQHEAAMVLDTSAKYLLFGRSMKGGEIIKTALEGRDNQALQQAGIFYLADISGMPSLIAKFVAIPQMRDLTFSIALDKEGEISKLLPAAKDAASLISLDQLTITKLQYFDDAEALKQALKDAGLQD</sequence>
<name>A0A379ZZJ8_9GAMM</name>
<dbReference type="AlphaFoldDB" id="A0A379ZZJ8"/>
<evidence type="ECO:0000313" key="2">
    <source>
        <dbReference type="Proteomes" id="UP000254069"/>
    </source>
</evidence>
<keyword evidence="2" id="KW-1185">Reference proteome</keyword>
<proteinExistence type="predicted"/>
<evidence type="ECO:0000313" key="1">
    <source>
        <dbReference type="EMBL" id="SUI71580.1"/>
    </source>
</evidence>
<dbReference type="RefSeq" id="WP_115389678.1">
    <property type="nucleotide sequence ID" value="NZ_AP024617.1"/>
</dbReference>
<dbReference type="Proteomes" id="UP000254069">
    <property type="component" value="Unassembled WGS sequence"/>
</dbReference>
<reference evidence="1 2" key="1">
    <citation type="submission" date="2018-06" db="EMBL/GenBank/DDBJ databases">
        <authorList>
            <consortium name="Pathogen Informatics"/>
            <person name="Doyle S."/>
        </authorList>
    </citation>
    <scope>NUCLEOTIDE SEQUENCE [LARGE SCALE GENOMIC DNA]</scope>
    <source>
        <strain evidence="1 2">NCTC10738</strain>
    </source>
</reference>
<protein>
    <recommendedName>
        <fullName evidence="3">FAD/FMN-containing dehydrogenase</fullName>
    </recommendedName>
</protein>
<evidence type="ECO:0008006" key="3">
    <source>
        <dbReference type="Google" id="ProtNLM"/>
    </source>
</evidence>
<accession>A0A379ZZJ8</accession>